<dbReference type="SMART" id="SM00032">
    <property type="entry name" value="CCP"/>
    <property type="match status" value="3"/>
</dbReference>
<evidence type="ECO:0000256" key="2">
    <source>
        <dbReference type="SAM" id="MobiDB-lite"/>
    </source>
</evidence>
<dbReference type="Pfam" id="PF00084">
    <property type="entry name" value="Sushi"/>
    <property type="match status" value="1"/>
</dbReference>
<evidence type="ECO:0000313" key="5">
    <source>
        <dbReference type="Proteomes" id="UP001158576"/>
    </source>
</evidence>
<feature type="domain" description="Sushi" evidence="3">
    <location>
        <begin position="593"/>
        <end position="656"/>
    </location>
</feature>
<evidence type="ECO:0000259" key="3">
    <source>
        <dbReference type="SMART" id="SM00032"/>
    </source>
</evidence>
<gene>
    <name evidence="4" type="ORF">OKIOD_LOCUS3976</name>
</gene>
<feature type="domain" description="Sushi" evidence="3">
    <location>
        <begin position="381"/>
        <end position="451"/>
    </location>
</feature>
<keyword evidence="5" id="KW-1185">Reference proteome</keyword>
<evidence type="ECO:0000256" key="1">
    <source>
        <dbReference type="ARBA" id="ARBA00023157"/>
    </source>
</evidence>
<feature type="domain" description="Sushi" evidence="3">
    <location>
        <begin position="462"/>
        <end position="525"/>
    </location>
</feature>
<feature type="region of interest" description="Disordered" evidence="2">
    <location>
        <begin position="306"/>
        <end position="326"/>
    </location>
</feature>
<keyword evidence="1" id="KW-1015">Disulfide bond</keyword>
<organism evidence="4 5">
    <name type="scientific">Oikopleura dioica</name>
    <name type="common">Tunicate</name>
    <dbReference type="NCBI Taxonomy" id="34765"/>
    <lineage>
        <taxon>Eukaryota</taxon>
        <taxon>Metazoa</taxon>
        <taxon>Chordata</taxon>
        <taxon>Tunicata</taxon>
        <taxon>Appendicularia</taxon>
        <taxon>Copelata</taxon>
        <taxon>Oikopleuridae</taxon>
        <taxon>Oikopleura</taxon>
    </lineage>
</organism>
<dbReference type="EMBL" id="OU015568">
    <property type="protein sequence ID" value="CAG5089967.1"/>
    <property type="molecule type" value="Genomic_DNA"/>
</dbReference>
<sequence length="857" mass="97613">METLSQQILPSGELHLNPSNPNQLFISANSNDQIVSYNLSDALERPLFDAEFGEHEFFYEFEFEPMNFGMFTWKPNINVFGEYAVVEWNTVGNNLRDRNRELWVYSTKTGAEISEIQIEDNDPKVPVWSKWFMFNEEQFLIVVHKIIEVYRVVKFFCEVEFEKVYFCNRIRPIDSQGEKLQISDVKGHVTNDSVILGFSAKDEPVRLVSLSFKELLHYRNEDKLNIESIAFLEDARTPNLTCIDNSILLFNTEKGLVEEMDFLHLEKKDQLKLFEKMGLSTRSASMFRTRQRKKLSERLKEIDEKCAESEKRAKDARESLLKSRDESVSYRPRSSFTDQDRFSTYTPKYRSTTSSSTSGAYSRGEYAASSTYIQRSPTTICPAFPHVENAEYKCDDTEDKLEHNSVCTLSCLENFENSVGEVSRKCNCFTTFGPIEFPKQCTWDGEAFDACTIKSGLTVPICPTLPDIENGKWVCERTRADSQDGDVCYSTCNDGYALTETNLRAIQYDCDCQGEDCLWSQRGAVLELALRQRSAFVLGRQPVGIAPRSFTQSSTGWNTNIFRDASAIFPQCVPIQRETYNAFDNTVTEFNFCPDLVQPENGNFLCTQGTREDTICKLTCSEGFLEAGYGDKNRLKCGEVSRGVYQWRKNPLDFVCLDLSADFEEHQAGYDIGTCSDPRGSAIDSYPGFFTCDMAITVDGIVVDRKVLKNPQRLTTGRSEKECFCRKDNCFWRNDDKVNCEPDEGVLRAFGVYDTWANIGDPRRQIEFARQALGGKEQEITLYRMRQSESLITARSGRPNRKNRPGTGLLQARSLSMPGRPQKVTSCDAIERSAGLESANCTGQNAGDSCRFRCKRD</sequence>
<dbReference type="Proteomes" id="UP001158576">
    <property type="component" value="Chromosome PAR"/>
</dbReference>
<dbReference type="InterPro" id="IPR000436">
    <property type="entry name" value="Sushi_SCR_CCP_dom"/>
</dbReference>
<protein>
    <submittedName>
        <fullName evidence="4">Oidioi.mRNA.OKI2018_I69.PAR.g12418.t1.cds</fullName>
    </submittedName>
</protein>
<proteinExistence type="predicted"/>
<dbReference type="CDD" id="cd00033">
    <property type="entry name" value="CCP"/>
    <property type="match status" value="1"/>
</dbReference>
<dbReference type="Gene3D" id="2.10.70.10">
    <property type="entry name" value="Complement Module, domain 1"/>
    <property type="match status" value="1"/>
</dbReference>
<feature type="region of interest" description="Disordered" evidence="2">
    <location>
        <begin position="795"/>
        <end position="823"/>
    </location>
</feature>
<evidence type="ECO:0000313" key="4">
    <source>
        <dbReference type="EMBL" id="CAG5089967.1"/>
    </source>
</evidence>
<accession>A0ABN7S6A7</accession>
<reference evidence="4 5" key="1">
    <citation type="submission" date="2021-04" db="EMBL/GenBank/DDBJ databases">
        <authorList>
            <person name="Bliznina A."/>
        </authorList>
    </citation>
    <scope>NUCLEOTIDE SEQUENCE [LARGE SCALE GENOMIC DNA]</scope>
</reference>
<name>A0ABN7S6A7_OIKDI</name>